<reference evidence="2 3" key="1">
    <citation type="journal article" date="2019" name="Nat. Ecol. Evol.">
        <title>Megaphylogeny resolves global patterns of mushroom evolution.</title>
        <authorList>
            <person name="Varga T."/>
            <person name="Krizsan K."/>
            <person name="Foldi C."/>
            <person name="Dima B."/>
            <person name="Sanchez-Garcia M."/>
            <person name="Sanchez-Ramirez S."/>
            <person name="Szollosi G.J."/>
            <person name="Szarkandi J.G."/>
            <person name="Papp V."/>
            <person name="Albert L."/>
            <person name="Andreopoulos W."/>
            <person name="Angelini C."/>
            <person name="Antonin V."/>
            <person name="Barry K.W."/>
            <person name="Bougher N.L."/>
            <person name="Buchanan P."/>
            <person name="Buyck B."/>
            <person name="Bense V."/>
            <person name="Catcheside P."/>
            <person name="Chovatia M."/>
            <person name="Cooper J."/>
            <person name="Damon W."/>
            <person name="Desjardin D."/>
            <person name="Finy P."/>
            <person name="Geml J."/>
            <person name="Haridas S."/>
            <person name="Hughes K."/>
            <person name="Justo A."/>
            <person name="Karasinski D."/>
            <person name="Kautmanova I."/>
            <person name="Kiss B."/>
            <person name="Kocsube S."/>
            <person name="Kotiranta H."/>
            <person name="LaButti K.M."/>
            <person name="Lechner B.E."/>
            <person name="Liimatainen K."/>
            <person name="Lipzen A."/>
            <person name="Lukacs Z."/>
            <person name="Mihaltcheva S."/>
            <person name="Morgado L.N."/>
            <person name="Niskanen T."/>
            <person name="Noordeloos M.E."/>
            <person name="Ohm R.A."/>
            <person name="Ortiz-Santana B."/>
            <person name="Ovrebo C."/>
            <person name="Racz N."/>
            <person name="Riley R."/>
            <person name="Savchenko A."/>
            <person name="Shiryaev A."/>
            <person name="Soop K."/>
            <person name="Spirin V."/>
            <person name="Szebenyi C."/>
            <person name="Tomsovsky M."/>
            <person name="Tulloss R.E."/>
            <person name="Uehling J."/>
            <person name="Grigoriev I.V."/>
            <person name="Vagvolgyi C."/>
            <person name="Papp T."/>
            <person name="Martin F.M."/>
            <person name="Miettinen O."/>
            <person name="Hibbett D.S."/>
            <person name="Nagy L.G."/>
        </authorList>
    </citation>
    <scope>NUCLEOTIDE SEQUENCE [LARGE SCALE GENOMIC DNA]</scope>
    <source>
        <strain evidence="2 3">OMC1185</strain>
    </source>
</reference>
<evidence type="ECO:0000313" key="2">
    <source>
        <dbReference type="EMBL" id="TFK49222.1"/>
    </source>
</evidence>
<evidence type="ECO:0000256" key="1">
    <source>
        <dbReference type="SAM" id="MobiDB-lite"/>
    </source>
</evidence>
<gene>
    <name evidence="2" type="ORF">OE88DRAFT_1736866</name>
</gene>
<protein>
    <submittedName>
        <fullName evidence="2">Uncharacterized protein</fullName>
    </submittedName>
</protein>
<dbReference type="OrthoDB" id="10484941at2759"/>
<dbReference type="EMBL" id="ML213516">
    <property type="protein sequence ID" value="TFK49222.1"/>
    <property type="molecule type" value="Genomic_DNA"/>
</dbReference>
<feature type="compositionally biased region" description="Polar residues" evidence="1">
    <location>
        <begin position="41"/>
        <end position="51"/>
    </location>
</feature>
<dbReference type="AlphaFoldDB" id="A0A5C3MWH8"/>
<sequence>MAPSARFAAFKASNKETSKQSIELSVNISLPMPLMRGSGKPRQTPSTSSRTGLFGLRRKNTCSGDDKENAGPTYKVRASRRGQATPAKDEDEDGYFVINAKDHDGACLPTLPSSLTTRDFVLVEDEADFKLSGSISQEYELVALDCDFEEDKSIASTATLAGSTSLRIANLNSSTSLINLDSSASIASLQAEAIQIEETEDGTTYEIPVHIPAQFSMHAIAEEEEEPQPDIQLLASATSHVSLRSFSSSASSIRPPSGLLDNIVKLEMLVEQHAAKKSERHGLPDIVLFAPEEEGGERIQLLPATAEGKRVELEMDLKRETFEVIERTISLNSHSCPPYYENPKFLTIPGWAYTRRERQMERKYSAVQEQTMAIVFEPSSSSSSSYGSKKAGTIRVFVEKIKGRAGGQTMQIVGMN</sequence>
<keyword evidence="3" id="KW-1185">Reference proteome</keyword>
<evidence type="ECO:0000313" key="3">
    <source>
        <dbReference type="Proteomes" id="UP000305948"/>
    </source>
</evidence>
<accession>A0A5C3MWH8</accession>
<feature type="region of interest" description="Disordered" evidence="1">
    <location>
        <begin position="1"/>
        <end position="20"/>
    </location>
</feature>
<dbReference type="Proteomes" id="UP000305948">
    <property type="component" value="Unassembled WGS sequence"/>
</dbReference>
<feature type="region of interest" description="Disordered" evidence="1">
    <location>
        <begin position="32"/>
        <end position="90"/>
    </location>
</feature>
<proteinExistence type="predicted"/>
<organism evidence="2 3">
    <name type="scientific">Heliocybe sulcata</name>
    <dbReference type="NCBI Taxonomy" id="5364"/>
    <lineage>
        <taxon>Eukaryota</taxon>
        <taxon>Fungi</taxon>
        <taxon>Dikarya</taxon>
        <taxon>Basidiomycota</taxon>
        <taxon>Agaricomycotina</taxon>
        <taxon>Agaricomycetes</taxon>
        <taxon>Gloeophyllales</taxon>
        <taxon>Gloeophyllaceae</taxon>
        <taxon>Heliocybe</taxon>
    </lineage>
</organism>
<name>A0A5C3MWH8_9AGAM</name>